<keyword evidence="1" id="KW-1133">Transmembrane helix</keyword>
<dbReference type="STRING" id="1202724.AM493_17835"/>
<dbReference type="GO" id="GO:0080120">
    <property type="term" value="P:CAAX-box protein maturation"/>
    <property type="evidence" value="ECO:0007669"/>
    <property type="project" value="UniProtKB-ARBA"/>
</dbReference>
<name>A0A0M8MKH2_9FLAO</name>
<protein>
    <recommendedName>
        <fullName evidence="2">CAAX prenyl protease 2/Lysostaphin resistance protein A-like domain-containing protein</fullName>
    </recommendedName>
</protein>
<dbReference type="AlphaFoldDB" id="A0A0M8MKH2"/>
<keyword evidence="1" id="KW-0812">Transmembrane</keyword>
<keyword evidence="1" id="KW-0472">Membrane</keyword>
<feature type="transmembrane region" description="Helical" evidence="1">
    <location>
        <begin position="165"/>
        <end position="186"/>
    </location>
</feature>
<dbReference type="InterPro" id="IPR003675">
    <property type="entry name" value="Rce1/LyrA-like_dom"/>
</dbReference>
<proteinExistence type="predicted"/>
<gene>
    <name evidence="3" type="ORF">AM493_17835</name>
</gene>
<comment type="caution">
    <text evidence="3">The sequence shown here is derived from an EMBL/GenBank/DDBJ whole genome shotgun (WGS) entry which is preliminary data.</text>
</comment>
<feature type="transmembrane region" description="Helical" evidence="1">
    <location>
        <begin position="198"/>
        <end position="222"/>
    </location>
</feature>
<dbReference type="PATRIC" id="fig|1202724.3.peg.3706"/>
<evidence type="ECO:0000256" key="1">
    <source>
        <dbReference type="SAM" id="Phobius"/>
    </source>
</evidence>
<evidence type="ECO:0000313" key="4">
    <source>
        <dbReference type="Proteomes" id="UP000037755"/>
    </source>
</evidence>
<dbReference type="EMBL" id="LIYD01000005">
    <property type="protein sequence ID" value="KOS07697.1"/>
    <property type="molecule type" value="Genomic_DNA"/>
</dbReference>
<accession>A0A0M8MKH2</accession>
<keyword evidence="4" id="KW-1185">Reference proteome</keyword>
<sequence length="236" mass="26646">MNLPKKLVRLLLFYVLALVLTYIARKQVNVLNLLLQNISDIPFSFNYNHGIAVALLAFLFYRFGGIAQSITLLGSEKLKSLLFPLVLFTVYGVVGINNAHGINPHLWALLFCFLAFVYNIMEEYAWRGWVIDALGNVHYVVKSMVSGVLWAFWHLLIFADFNQYGGFWVFMAFCVVFSFILTFAALRTKSVVAPAAIHAFIIQTNIAAVVCFVLFALLLVFWPKIGNIVKTKKPAV</sequence>
<feature type="transmembrane region" description="Helical" evidence="1">
    <location>
        <begin position="133"/>
        <end position="153"/>
    </location>
</feature>
<evidence type="ECO:0000259" key="2">
    <source>
        <dbReference type="Pfam" id="PF02517"/>
    </source>
</evidence>
<feature type="transmembrane region" description="Helical" evidence="1">
    <location>
        <begin position="81"/>
        <end position="99"/>
    </location>
</feature>
<feature type="transmembrane region" description="Helical" evidence="1">
    <location>
        <begin position="50"/>
        <end position="74"/>
    </location>
</feature>
<dbReference type="RefSeq" id="WP_054409411.1">
    <property type="nucleotide sequence ID" value="NZ_FOYA01000002.1"/>
</dbReference>
<dbReference type="Pfam" id="PF02517">
    <property type="entry name" value="Rce1-like"/>
    <property type="match status" value="1"/>
</dbReference>
<dbReference type="OrthoDB" id="9777755at2"/>
<reference evidence="3 4" key="1">
    <citation type="submission" date="2015-08" db="EMBL/GenBank/DDBJ databases">
        <title>Whole genome sequence of Flavobacterium akiainvivens IK-1T, from decaying Wikstroemia oahuensis, an endemic Hawaiian shrub.</title>
        <authorList>
            <person name="Wan X."/>
            <person name="Hou S."/>
            <person name="Saito J."/>
            <person name="Donachie S."/>
        </authorList>
    </citation>
    <scope>NUCLEOTIDE SEQUENCE [LARGE SCALE GENOMIC DNA]</scope>
    <source>
        <strain evidence="3 4">IK-1</strain>
    </source>
</reference>
<dbReference type="PANTHER" id="PTHR35797">
    <property type="entry name" value="PROTEASE-RELATED"/>
    <property type="match status" value="1"/>
</dbReference>
<dbReference type="Proteomes" id="UP000037755">
    <property type="component" value="Unassembled WGS sequence"/>
</dbReference>
<evidence type="ECO:0000313" key="3">
    <source>
        <dbReference type="EMBL" id="KOS07697.1"/>
    </source>
</evidence>
<feature type="domain" description="CAAX prenyl protease 2/Lysostaphin resistance protein A-like" evidence="2">
    <location>
        <begin position="107"/>
        <end position="201"/>
    </location>
</feature>
<dbReference type="PANTHER" id="PTHR35797:SF1">
    <property type="entry name" value="PROTEASE"/>
    <property type="match status" value="1"/>
</dbReference>
<organism evidence="3 4">
    <name type="scientific">Flavobacterium akiainvivens</name>
    <dbReference type="NCBI Taxonomy" id="1202724"/>
    <lineage>
        <taxon>Bacteria</taxon>
        <taxon>Pseudomonadati</taxon>
        <taxon>Bacteroidota</taxon>
        <taxon>Flavobacteriia</taxon>
        <taxon>Flavobacteriales</taxon>
        <taxon>Flavobacteriaceae</taxon>
        <taxon>Flavobacterium</taxon>
    </lineage>
</organism>
<dbReference type="GO" id="GO:0004175">
    <property type="term" value="F:endopeptidase activity"/>
    <property type="evidence" value="ECO:0007669"/>
    <property type="project" value="UniProtKB-ARBA"/>
</dbReference>
<dbReference type="InterPro" id="IPR042150">
    <property type="entry name" value="MmRce1-like"/>
</dbReference>